<comment type="caution">
    <text evidence="1">The sequence shown here is derived from an EMBL/GenBank/DDBJ whole genome shotgun (WGS) entry which is preliminary data.</text>
</comment>
<proteinExistence type="predicted"/>
<dbReference type="AlphaFoldDB" id="A0A9D4LZ99"/>
<organism evidence="1 2">
    <name type="scientific">Dreissena polymorpha</name>
    <name type="common">Zebra mussel</name>
    <name type="synonym">Mytilus polymorpha</name>
    <dbReference type="NCBI Taxonomy" id="45954"/>
    <lineage>
        <taxon>Eukaryota</taxon>
        <taxon>Metazoa</taxon>
        <taxon>Spiralia</taxon>
        <taxon>Lophotrochozoa</taxon>
        <taxon>Mollusca</taxon>
        <taxon>Bivalvia</taxon>
        <taxon>Autobranchia</taxon>
        <taxon>Heteroconchia</taxon>
        <taxon>Euheterodonta</taxon>
        <taxon>Imparidentia</taxon>
        <taxon>Neoheterodontei</taxon>
        <taxon>Myida</taxon>
        <taxon>Dreissenoidea</taxon>
        <taxon>Dreissenidae</taxon>
        <taxon>Dreissena</taxon>
    </lineage>
</organism>
<evidence type="ECO:0000313" key="1">
    <source>
        <dbReference type="EMBL" id="KAH3866950.1"/>
    </source>
</evidence>
<reference evidence="1" key="1">
    <citation type="journal article" date="2019" name="bioRxiv">
        <title>The Genome of the Zebra Mussel, Dreissena polymorpha: A Resource for Invasive Species Research.</title>
        <authorList>
            <person name="McCartney M.A."/>
            <person name="Auch B."/>
            <person name="Kono T."/>
            <person name="Mallez S."/>
            <person name="Zhang Y."/>
            <person name="Obille A."/>
            <person name="Becker A."/>
            <person name="Abrahante J.E."/>
            <person name="Garbe J."/>
            <person name="Badalamenti J.P."/>
            <person name="Herman A."/>
            <person name="Mangelson H."/>
            <person name="Liachko I."/>
            <person name="Sullivan S."/>
            <person name="Sone E.D."/>
            <person name="Koren S."/>
            <person name="Silverstein K.A.T."/>
            <person name="Beckman K.B."/>
            <person name="Gohl D.M."/>
        </authorList>
    </citation>
    <scope>NUCLEOTIDE SEQUENCE</scope>
    <source>
        <strain evidence="1">Duluth1</strain>
        <tissue evidence="1">Whole animal</tissue>
    </source>
</reference>
<dbReference type="EMBL" id="JAIWYP010000002">
    <property type="protein sequence ID" value="KAH3866950.1"/>
    <property type="molecule type" value="Genomic_DNA"/>
</dbReference>
<dbReference type="Proteomes" id="UP000828390">
    <property type="component" value="Unassembled WGS sequence"/>
</dbReference>
<evidence type="ECO:0000313" key="2">
    <source>
        <dbReference type="Proteomes" id="UP000828390"/>
    </source>
</evidence>
<protein>
    <submittedName>
        <fullName evidence="1">Uncharacterized protein</fullName>
    </submittedName>
</protein>
<sequence length="85" mass="9210">MYDTGSETARLQVFASETGLNLLGSAKVSFMDGTHSTSPAQFAQLFYIRVPVGESYGTAAYALLPGKQKNHFKECVTAIMDACLR</sequence>
<reference evidence="1" key="2">
    <citation type="submission" date="2020-11" db="EMBL/GenBank/DDBJ databases">
        <authorList>
            <person name="McCartney M.A."/>
            <person name="Auch B."/>
            <person name="Kono T."/>
            <person name="Mallez S."/>
            <person name="Becker A."/>
            <person name="Gohl D.M."/>
            <person name="Silverstein K.A.T."/>
            <person name="Koren S."/>
            <person name="Bechman K.B."/>
            <person name="Herman A."/>
            <person name="Abrahante J.E."/>
            <person name="Garbe J."/>
        </authorList>
    </citation>
    <scope>NUCLEOTIDE SEQUENCE</scope>
    <source>
        <strain evidence="1">Duluth1</strain>
        <tissue evidence="1">Whole animal</tissue>
    </source>
</reference>
<keyword evidence="2" id="KW-1185">Reference proteome</keyword>
<name>A0A9D4LZ99_DREPO</name>
<accession>A0A9D4LZ99</accession>
<gene>
    <name evidence="1" type="ORF">DPMN_030074</name>
</gene>